<dbReference type="GO" id="GO:0035438">
    <property type="term" value="F:cyclic-di-GMP binding"/>
    <property type="evidence" value="ECO:0007669"/>
    <property type="project" value="InterPro"/>
</dbReference>
<protein>
    <recommendedName>
        <fullName evidence="1">PilZ domain-containing protein</fullName>
    </recommendedName>
</protein>
<evidence type="ECO:0000313" key="2">
    <source>
        <dbReference type="EMBL" id="KMY49997.1"/>
    </source>
</evidence>
<dbReference type="OrthoDB" id="2354159at2"/>
<accession>A0A0K9GUU7</accession>
<evidence type="ECO:0000313" key="3">
    <source>
        <dbReference type="Proteomes" id="UP000037146"/>
    </source>
</evidence>
<dbReference type="EMBL" id="LFZW01000001">
    <property type="protein sequence ID" value="KMY49997.1"/>
    <property type="molecule type" value="Genomic_DNA"/>
</dbReference>
<dbReference type="InterPro" id="IPR009875">
    <property type="entry name" value="PilZ_domain"/>
</dbReference>
<dbReference type="Pfam" id="PF07238">
    <property type="entry name" value="PilZ"/>
    <property type="match status" value="1"/>
</dbReference>
<organism evidence="2 3">
    <name type="scientific">Peribacillus loiseleuriae</name>
    <dbReference type="NCBI Taxonomy" id="1679170"/>
    <lineage>
        <taxon>Bacteria</taxon>
        <taxon>Bacillati</taxon>
        <taxon>Bacillota</taxon>
        <taxon>Bacilli</taxon>
        <taxon>Bacillales</taxon>
        <taxon>Bacillaceae</taxon>
        <taxon>Peribacillus</taxon>
    </lineage>
</organism>
<dbReference type="RefSeq" id="WP_049681349.1">
    <property type="nucleotide sequence ID" value="NZ_LFZW01000001.1"/>
</dbReference>
<name>A0A0K9GUU7_9BACI</name>
<dbReference type="Proteomes" id="UP000037146">
    <property type="component" value="Unassembled WGS sequence"/>
</dbReference>
<comment type="caution">
    <text evidence="2">The sequence shown here is derived from an EMBL/GenBank/DDBJ whole genome shotgun (WGS) entry which is preliminary data.</text>
</comment>
<dbReference type="SUPFAM" id="SSF141371">
    <property type="entry name" value="PilZ domain-like"/>
    <property type="match status" value="1"/>
</dbReference>
<dbReference type="AlphaFoldDB" id="A0A0K9GUU7"/>
<evidence type="ECO:0000259" key="1">
    <source>
        <dbReference type="Pfam" id="PF07238"/>
    </source>
</evidence>
<proteinExistence type="predicted"/>
<dbReference type="PATRIC" id="fig|1679170.3.peg.2503"/>
<gene>
    <name evidence="2" type="ORF">AC625_11140</name>
</gene>
<sequence>MRYNREAHFRYTFENPIQAYFQIIKIDGESVKTSEGDARIINISPGGAKIQSKLNIPETDHKSIGLSIRFKLNEKELTYNGFIIWKKVWGATIDYGIKMEEDDDDKKELIDQLKIHSKNVIEHGH</sequence>
<keyword evidence="3" id="KW-1185">Reference proteome</keyword>
<reference evidence="3" key="1">
    <citation type="submission" date="2015-07" db="EMBL/GenBank/DDBJ databases">
        <title>Genome sequencing project for genomic taxonomy and phylogenomics of Bacillus-like bacteria.</title>
        <authorList>
            <person name="Liu B."/>
            <person name="Wang J."/>
            <person name="Zhu Y."/>
            <person name="Liu G."/>
            <person name="Chen Q."/>
            <person name="Chen Z."/>
            <person name="Lan J."/>
            <person name="Che J."/>
            <person name="Ge C."/>
            <person name="Shi H."/>
            <person name="Pan Z."/>
            <person name="Liu X."/>
        </authorList>
    </citation>
    <scope>NUCLEOTIDE SEQUENCE [LARGE SCALE GENOMIC DNA]</scope>
    <source>
        <strain evidence="3">FJAT-27997</strain>
    </source>
</reference>
<dbReference type="Gene3D" id="2.40.10.220">
    <property type="entry name" value="predicted glycosyltransferase like domains"/>
    <property type="match status" value="1"/>
</dbReference>
<dbReference type="STRING" id="1679170.AC625_11140"/>
<feature type="domain" description="PilZ" evidence="1">
    <location>
        <begin position="35"/>
        <end position="112"/>
    </location>
</feature>